<dbReference type="InterPro" id="IPR036396">
    <property type="entry name" value="Cyt_P450_sf"/>
</dbReference>
<keyword evidence="2" id="KW-0479">Metal-binding</keyword>
<dbReference type="PANTHER" id="PTHR46696">
    <property type="entry name" value="P450, PUTATIVE (EUROFUNG)-RELATED"/>
    <property type="match status" value="1"/>
</dbReference>
<keyword evidence="2" id="KW-0503">Monooxygenase</keyword>
<name>A0ABQ1J0U8_9PROT</name>
<gene>
    <name evidence="3" type="ORF">GCM10011503_01940</name>
</gene>
<protein>
    <submittedName>
        <fullName evidence="3">Cytochrome P450</fullName>
    </submittedName>
</protein>
<dbReference type="SUPFAM" id="SSF48264">
    <property type="entry name" value="Cytochrome P450"/>
    <property type="match status" value="1"/>
</dbReference>
<dbReference type="Gene3D" id="1.10.630.10">
    <property type="entry name" value="Cytochrome P450"/>
    <property type="match status" value="1"/>
</dbReference>
<dbReference type="Pfam" id="PF00067">
    <property type="entry name" value="p450"/>
    <property type="match status" value="2"/>
</dbReference>
<dbReference type="InterPro" id="IPR002397">
    <property type="entry name" value="Cyt_P450_B"/>
</dbReference>
<evidence type="ECO:0000313" key="4">
    <source>
        <dbReference type="Proteomes" id="UP000628854"/>
    </source>
</evidence>
<reference evidence="4" key="1">
    <citation type="journal article" date="2019" name="Int. J. Syst. Evol. Microbiol.">
        <title>The Global Catalogue of Microorganisms (GCM) 10K type strain sequencing project: providing services to taxonomists for standard genome sequencing and annotation.</title>
        <authorList>
            <consortium name="The Broad Institute Genomics Platform"/>
            <consortium name="The Broad Institute Genome Sequencing Center for Infectious Disease"/>
            <person name="Wu L."/>
            <person name="Ma J."/>
        </authorList>
    </citation>
    <scope>NUCLEOTIDE SEQUENCE [LARGE SCALE GENOMIC DNA]</scope>
    <source>
        <strain evidence="4">CGMCC 1.15928</strain>
    </source>
</reference>
<proteinExistence type="inferred from homology"/>
<dbReference type="PROSITE" id="PS00086">
    <property type="entry name" value="CYTOCHROME_P450"/>
    <property type="match status" value="1"/>
</dbReference>
<evidence type="ECO:0000256" key="2">
    <source>
        <dbReference type="RuleBase" id="RU000461"/>
    </source>
</evidence>
<accession>A0ABQ1J0U8</accession>
<dbReference type="InterPro" id="IPR017972">
    <property type="entry name" value="Cyt_P450_CS"/>
</dbReference>
<keyword evidence="4" id="KW-1185">Reference proteome</keyword>
<evidence type="ECO:0000313" key="3">
    <source>
        <dbReference type="EMBL" id="GGB57165.1"/>
    </source>
</evidence>
<evidence type="ECO:0000256" key="1">
    <source>
        <dbReference type="ARBA" id="ARBA00010617"/>
    </source>
</evidence>
<dbReference type="PANTHER" id="PTHR46696:SF1">
    <property type="entry name" value="CYTOCHROME P450 YJIB-RELATED"/>
    <property type="match status" value="1"/>
</dbReference>
<comment type="similarity">
    <text evidence="1 2">Belongs to the cytochrome P450 family.</text>
</comment>
<dbReference type="RefSeq" id="WP_084394018.1">
    <property type="nucleotide sequence ID" value="NZ_BMKF01000001.1"/>
</dbReference>
<keyword evidence="2" id="KW-0408">Iron</keyword>
<comment type="caution">
    <text evidence="3">The sequence shown here is derived from an EMBL/GenBank/DDBJ whole genome shotgun (WGS) entry which is preliminary data.</text>
</comment>
<keyword evidence="2" id="KW-0349">Heme</keyword>
<dbReference type="Proteomes" id="UP000628854">
    <property type="component" value="Unassembled WGS sequence"/>
</dbReference>
<keyword evidence="2" id="KW-0560">Oxidoreductase</keyword>
<dbReference type="PRINTS" id="PR00359">
    <property type="entry name" value="BP450"/>
</dbReference>
<organism evidence="3 4">
    <name type="scientific">Henriciella pelagia</name>
    <dbReference type="NCBI Taxonomy" id="1977912"/>
    <lineage>
        <taxon>Bacteria</taxon>
        <taxon>Pseudomonadati</taxon>
        <taxon>Pseudomonadota</taxon>
        <taxon>Alphaproteobacteria</taxon>
        <taxon>Hyphomonadales</taxon>
        <taxon>Hyphomonadaceae</taxon>
        <taxon>Henriciella</taxon>
    </lineage>
</organism>
<dbReference type="InterPro" id="IPR001128">
    <property type="entry name" value="Cyt_P450"/>
</dbReference>
<dbReference type="EMBL" id="BMKF01000001">
    <property type="protein sequence ID" value="GGB57165.1"/>
    <property type="molecule type" value="Genomic_DNA"/>
</dbReference>
<sequence length="402" mass="44869">MRFLDLTSQDYLRAPHEQLLAAMEEGPWAQTKLPFIGRLKLLLGHAECQALLKDQDKFAVDARNAGHKSAFGLRFLPRSLKIMASNLLTMDDPDHRRLRGLVDEPFHRVAIDVQRPVIRETCEEIVETMLRTGARDLVTGLCRELPQRVIFDLLGFSRDARTRLQNVMAGIAGSTSAFAMIRAVMKLKPAQAAMREEFERVRAEPRPGLVSELVHAGEDGEKMSDDELLAMVFVLFAAGQETTSHFISSAVWTLLTQPGKADEYRAGDEDARGVAVDELMRYCTPVQMTKPRHPRAPLMLHGQALQRGERVLALLASANVDPRVFDNPAELDLKRRPNRHLGWGGGPHICLGLHLARAEAQAAFDCLFDRFPGLAIDGDPNALKWIPRAGIRGLKSLPLRFQ</sequence>